<dbReference type="GO" id="GO:0097268">
    <property type="term" value="C:cytoophidium"/>
    <property type="evidence" value="ECO:0007669"/>
    <property type="project" value="UniProtKB-ARBA"/>
</dbReference>
<dbReference type="Gene3D" id="3.40.50.300">
    <property type="entry name" value="P-loop containing nucleotide triphosphate hydrolases"/>
    <property type="match status" value="1"/>
</dbReference>
<comment type="pathway">
    <text evidence="1">Pyrimidine metabolism; CTP biosynthesis via de novo pathway; CTP from UDP: step 2/2.</text>
</comment>
<keyword evidence="5" id="KW-0479">Metal-binding</keyword>
<keyword evidence="8" id="KW-0460">Magnesium</keyword>
<protein>
    <recommendedName>
        <fullName evidence="12">CTP synthase</fullName>
        <ecNumber evidence="3">6.3.4.2</ecNumber>
    </recommendedName>
    <alternativeName>
        <fullName evidence="14">Cytidine 5'-triphosphate synthase</fullName>
    </alternativeName>
    <alternativeName>
        <fullName evidence="15">Cytidine triphosphate synthetase</fullName>
    </alternativeName>
    <alternativeName>
        <fullName evidence="13">UTP--ammonia ligase</fullName>
    </alternativeName>
</protein>
<evidence type="ECO:0000256" key="9">
    <source>
        <dbReference type="ARBA" id="ARBA00022962"/>
    </source>
</evidence>
<dbReference type="GO" id="GO:0005524">
    <property type="term" value="F:ATP binding"/>
    <property type="evidence" value="ECO:0007669"/>
    <property type="project" value="UniProtKB-KW"/>
</dbReference>
<evidence type="ECO:0000256" key="4">
    <source>
        <dbReference type="ARBA" id="ARBA00022598"/>
    </source>
</evidence>
<accession>A0A2M8LEH3</accession>
<dbReference type="CDD" id="cd01746">
    <property type="entry name" value="GATase1_CTP_Synthase"/>
    <property type="match status" value="1"/>
</dbReference>
<feature type="domain" description="Glutamine amidotransferase" evidence="16">
    <location>
        <begin position="305"/>
        <end position="533"/>
    </location>
</feature>
<evidence type="ECO:0000256" key="13">
    <source>
        <dbReference type="ARBA" id="ARBA00075170"/>
    </source>
</evidence>
<reference evidence="18 19" key="1">
    <citation type="submission" date="2017-09" db="EMBL/GenBank/DDBJ databases">
        <title>Depth-based differentiation of microbial function through sediment-hosted aquifers and enrichment of novel symbionts in the deep terrestrial subsurface.</title>
        <authorList>
            <person name="Probst A.J."/>
            <person name="Ladd B."/>
            <person name="Jarett J.K."/>
            <person name="Geller-Mcgrath D.E."/>
            <person name="Sieber C.M."/>
            <person name="Emerson J.B."/>
            <person name="Anantharaman K."/>
            <person name="Thomas B.C."/>
            <person name="Malmstrom R."/>
            <person name="Stieglmeier M."/>
            <person name="Klingl A."/>
            <person name="Woyke T."/>
            <person name="Ryan C.M."/>
            <person name="Banfield J.F."/>
        </authorList>
    </citation>
    <scope>NUCLEOTIDE SEQUENCE [LARGE SCALE GENOMIC DNA]</scope>
    <source>
        <strain evidence="18">CG10_big_fil_rev_8_21_14_0_10_48_11</strain>
    </source>
</reference>
<dbReference type="EC" id="6.3.4.2" evidence="3"/>
<dbReference type="GO" id="GO:0044210">
    <property type="term" value="P:'de novo' CTP biosynthetic process"/>
    <property type="evidence" value="ECO:0007669"/>
    <property type="project" value="UniProtKB-UniPathway"/>
</dbReference>
<evidence type="ECO:0000313" key="19">
    <source>
        <dbReference type="Proteomes" id="UP000231152"/>
    </source>
</evidence>
<evidence type="ECO:0000256" key="12">
    <source>
        <dbReference type="ARBA" id="ARBA00070745"/>
    </source>
</evidence>
<evidence type="ECO:0000256" key="8">
    <source>
        <dbReference type="ARBA" id="ARBA00022842"/>
    </source>
</evidence>
<keyword evidence="6" id="KW-0547">Nucleotide-binding</keyword>
<dbReference type="InterPro" id="IPR033828">
    <property type="entry name" value="GATase1_CTP_Synthase"/>
</dbReference>
<dbReference type="PANTHER" id="PTHR11550:SF0">
    <property type="entry name" value="CTP SYNTHASE-RELATED"/>
    <property type="match status" value="1"/>
</dbReference>
<name>A0A2M8LEH3_9BACT</name>
<dbReference type="InterPro" id="IPR004468">
    <property type="entry name" value="CTP_synthase"/>
</dbReference>
<dbReference type="GO" id="GO:0019856">
    <property type="term" value="P:pyrimidine nucleobase biosynthetic process"/>
    <property type="evidence" value="ECO:0007669"/>
    <property type="project" value="TreeGrafter"/>
</dbReference>
<dbReference type="NCBIfam" id="TIGR00337">
    <property type="entry name" value="PyrG"/>
    <property type="match status" value="1"/>
</dbReference>
<evidence type="ECO:0000256" key="7">
    <source>
        <dbReference type="ARBA" id="ARBA00022840"/>
    </source>
</evidence>
<evidence type="ECO:0000256" key="6">
    <source>
        <dbReference type="ARBA" id="ARBA00022741"/>
    </source>
</evidence>
<dbReference type="GO" id="GO:0042802">
    <property type="term" value="F:identical protein binding"/>
    <property type="evidence" value="ECO:0007669"/>
    <property type="project" value="TreeGrafter"/>
</dbReference>
<evidence type="ECO:0000256" key="3">
    <source>
        <dbReference type="ARBA" id="ARBA00012291"/>
    </source>
</evidence>
<organism evidence="18 19">
    <name type="scientific">Candidatus Uhrbacteria bacterium CG10_big_fil_rev_8_21_14_0_10_48_11</name>
    <dbReference type="NCBI Taxonomy" id="1975037"/>
    <lineage>
        <taxon>Bacteria</taxon>
        <taxon>Candidatus Uhriibacteriota</taxon>
    </lineage>
</organism>
<dbReference type="Pfam" id="PF06418">
    <property type="entry name" value="CTP_synth_N"/>
    <property type="match status" value="1"/>
</dbReference>
<dbReference type="InterPro" id="IPR017456">
    <property type="entry name" value="CTP_synthase_N"/>
</dbReference>
<keyword evidence="7" id="KW-0067">ATP-binding</keyword>
<gene>
    <name evidence="18" type="ORF">COV04_02750</name>
</gene>
<dbReference type="InterPro" id="IPR029062">
    <property type="entry name" value="Class_I_gatase-like"/>
</dbReference>
<dbReference type="AlphaFoldDB" id="A0A2M8LEH3"/>
<dbReference type="FunFam" id="3.40.50.300:FF:000009">
    <property type="entry name" value="CTP synthase"/>
    <property type="match status" value="1"/>
</dbReference>
<dbReference type="GO" id="GO:0046872">
    <property type="term" value="F:metal ion binding"/>
    <property type="evidence" value="ECO:0007669"/>
    <property type="project" value="UniProtKB-KW"/>
</dbReference>
<dbReference type="InterPro" id="IPR017926">
    <property type="entry name" value="GATASE"/>
</dbReference>
<dbReference type="SUPFAM" id="SSF52317">
    <property type="entry name" value="Class I glutamine amidotransferase-like"/>
    <property type="match status" value="1"/>
</dbReference>
<comment type="catalytic activity">
    <reaction evidence="11">
        <text>UTP + L-glutamine + ATP + H2O = CTP + L-glutamate + ADP + phosphate + 2 H(+)</text>
        <dbReference type="Rhea" id="RHEA:26426"/>
        <dbReference type="ChEBI" id="CHEBI:15377"/>
        <dbReference type="ChEBI" id="CHEBI:15378"/>
        <dbReference type="ChEBI" id="CHEBI:29985"/>
        <dbReference type="ChEBI" id="CHEBI:30616"/>
        <dbReference type="ChEBI" id="CHEBI:37563"/>
        <dbReference type="ChEBI" id="CHEBI:43474"/>
        <dbReference type="ChEBI" id="CHEBI:46398"/>
        <dbReference type="ChEBI" id="CHEBI:58359"/>
        <dbReference type="ChEBI" id="CHEBI:456216"/>
        <dbReference type="EC" id="6.3.4.2"/>
    </reaction>
</comment>
<evidence type="ECO:0000256" key="11">
    <source>
        <dbReference type="ARBA" id="ARBA00047781"/>
    </source>
</evidence>
<dbReference type="FunFam" id="3.40.50.880:FF:000002">
    <property type="entry name" value="CTP synthase"/>
    <property type="match status" value="1"/>
</dbReference>
<comment type="caution">
    <text evidence="18">The sequence shown here is derived from an EMBL/GenBank/DDBJ whole genome shotgun (WGS) entry which is preliminary data.</text>
</comment>
<dbReference type="PROSITE" id="PS51273">
    <property type="entry name" value="GATASE_TYPE_1"/>
    <property type="match status" value="1"/>
</dbReference>
<dbReference type="Gene3D" id="3.40.50.880">
    <property type="match status" value="1"/>
</dbReference>
<keyword evidence="9" id="KW-0315">Glutamine amidotransferase</keyword>
<evidence type="ECO:0000256" key="15">
    <source>
        <dbReference type="ARBA" id="ARBA00083191"/>
    </source>
</evidence>
<sequence length="547" mass="61533">MKYIFVVGGVMSSVGKGVSTASIAKILQSRGYKVAVVKCDMYINIDAGTIRPTEHGEVFVGEDGIEADQDLGNYERFTGITSTRANYITTGQVYQSVIERERNLGYDGEDVEVVPDIPNEIIRRINVAGKRGKADVTVIEIGGTVGEYQNILFLEAIRILKLKHPEDVALVLVSYLPIPKAVGEMKTKPTQYASRSLNSAGLQADFILCRAEKEIDAPRRKRLAIFCGIEPSAAISAPDVASIYEIPVNFEREKLSDKLLTKLKLKPKKKNMDEWRKLVAKIRRLQEPVKIGIVGKYFGTGNFTLSDSYISVIEAVRHAAWAEGRQPEISWLNAEEYEKDARKVKELNQFDGIIVPGGFGNRGVEGKIRSIKYVREQKIPYFGLCLGMQLAAVEFARDVCGIKDATSEEFDAEAKNPVIHTMLDQVQKLKDKNYGATMRLGSYPAVLSADSLSREAYSKRTIQERHRHRYEFNNKYRDRFMKKGMRLAGLSPDGELVEIIEAIDHPFFVGTQFHPEFTSRPLLPNPLFRAFIRAAKKRSTERKKVKK</sequence>
<dbReference type="PANTHER" id="PTHR11550">
    <property type="entry name" value="CTP SYNTHASE"/>
    <property type="match status" value="1"/>
</dbReference>
<evidence type="ECO:0000256" key="5">
    <source>
        <dbReference type="ARBA" id="ARBA00022723"/>
    </source>
</evidence>
<evidence type="ECO:0000256" key="2">
    <source>
        <dbReference type="ARBA" id="ARBA00007533"/>
    </source>
</evidence>
<feature type="domain" description="CTP synthase N-terminal" evidence="17">
    <location>
        <begin position="2"/>
        <end position="265"/>
    </location>
</feature>
<dbReference type="NCBIfam" id="NF003792">
    <property type="entry name" value="PRK05380.1"/>
    <property type="match status" value="1"/>
</dbReference>
<evidence type="ECO:0000313" key="18">
    <source>
        <dbReference type="EMBL" id="PJE75839.1"/>
    </source>
</evidence>
<comment type="similarity">
    <text evidence="2">Belongs to the CTP synthase family.</text>
</comment>
<evidence type="ECO:0000259" key="17">
    <source>
        <dbReference type="Pfam" id="PF06418"/>
    </source>
</evidence>
<dbReference type="GO" id="GO:0003883">
    <property type="term" value="F:CTP synthase activity"/>
    <property type="evidence" value="ECO:0007669"/>
    <property type="project" value="UniProtKB-EC"/>
</dbReference>
<evidence type="ECO:0000256" key="10">
    <source>
        <dbReference type="ARBA" id="ARBA00022975"/>
    </source>
</evidence>
<dbReference type="SUPFAM" id="SSF52540">
    <property type="entry name" value="P-loop containing nucleoside triphosphate hydrolases"/>
    <property type="match status" value="1"/>
</dbReference>
<evidence type="ECO:0000256" key="14">
    <source>
        <dbReference type="ARBA" id="ARBA00079941"/>
    </source>
</evidence>
<dbReference type="Proteomes" id="UP000231152">
    <property type="component" value="Unassembled WGS sequence"/>
</dbReference>
<evidence type="ECO:0000259" key="16">
    <source>
        <dbReference type="Pfam" id="PF00117"/>
    </source>
</evidence>
<proteinExistence type="inferred from homology"/>
<evidence type="ECO:0000256" key="1">
    <source>
        <dbReference type="ARBA" id="ARBA00005171"/>
    </source>
</evidence>
<dbReference type="InterPro" id="IPR027417">
    <property type="entry name" value="P-loop_NTPase"/>
</dbReference>
<keyword evidence="10" id="KW-0665">Pyrimidine biosynthesis</keyword>
<keyword evidence="4" id="KW-0436">Ligase</keyword>
<dbReference type="UniPathway" id="UPA00159">
    <property type="reaction ID" value="UER00277"/>
</dbReference>
<dbReference type="EMBL" id="PFET01000009">
    <property type="protein sequence ID" value="PJE75839.1"/>
    <property type="molecule type" value="Genomic_DNA"/>
</dbReference>
<dbReference type="Pfam" id="PF00117">
    <property type="entry name" value="GATase"/>
    <property type="match status" value="1"/>
</dbReference>